<protein>
    <submittedName>
        <fullName evidence="1">Uncharacterized protein</fullName>
    </submittedName>
</protein>
<dbReference type="EnsemblMetazoa" id="tetur03g06840.1">
    <property type="protein sequence ID" value="tetur03g06840.1"/>
    <property type="gene ID" value="tetur03g06840"/>
</dbReference>
<evidence type="ECO:0000313" key="2">
    <source>
        <dbReference type="Proteomes" id="UP000015104"/>
    </source>
</evidence>
<dbReference type="AlphaFoldDB" id="T1K089"/>
<dbReference type="HOGENOM" id="CLU_3351657_0_0_1"/>
<keyword evidence="2" id="KW-1185">Reference proteome</keyword>
<proteinExistence type="predicted"/>
<accession>T1K089</accession>
<name>T1K089_TETUR</name>
<dbReference type="EMBL" id="CAEY01001133">
    <property type="status" value="NOT_ANNOTATED_CDS"/>
    <property type="molecule type" value="Genomic_DNA"/>
</dbReference>
<organism evidence="1 2">
    <name type="scientific">Tetranychus urticae</name>
    <name type="common">Two-spotted spider mite</name>
    <dbReference type="NCBI Taxonomy" id="32264"/>
    <lineage>
        <taxon>Eukaryota</taxon>
        <taxon>Metazoa</taxon>
        <taxon>Ecdysozoa</taxon>
        <taxon>Arthropoda</taxon>
        <taxon>Chelicerata</taxon>
        <taxon>Arachnida</taxon>
        <taxon>Acari</taxon>
        <taxon>Acariformes</taxon>
        <taxon>Trombidiformes</taxon>
        <taxon>Prostigmata</taxon>
        <taxon>Eleutherengona</taxon>
        <taxon>Raphignathae</taxon>
        <taxon>Tetranychoidea</taxon>
        <taxon>Tetranychidae</taxon>
        <taxon>Tetranychus</taxon>
    </lineage>
</organism>
<sequence>MNIILEAKEMMMMLEKNWKKLINDEEIRAYYAKEDPE</sequence>
<evidence type="ECO:0000313" key="1">
    <source>
        <dbReference type="EnsemblMetazoa" id="tetur03g06840.1"/>
    </source>
</evidence>
<reference evidence="2" key="1">
    <citation type="submission" date="2011-08" db="EMBL/GenBank/DDBJ databases">
        <authorList>
            <person name="Rombauts S."/>
        </authorList>
    </citation>
    <scope>NUCLEOTIDE SEQUENCE</scope>
    <source>
        <strain evidence="2">London</strain>
    </source>
</reference>
<reference evidence="1" key="2">
    <citation type="submission" date="2015-06" db="UniProtKB">
        <authorList>
            <consortium name="EnsemblMetazoa"/>
        </authorList>
    </citation>
    <scope>IDENTIFICATION</scope>
</reference>
<dbReference type="Proteomes" id="UP000015104">
    <property type="component" value="Unassembled WGS sequence"/>
</dbReference>